<feature type="transmembrane region" description="Helical" evidence="1">
    <location>
        <begin position="176"/>
        <end position="193"/>
    </location>
</feature>
<proteinExistence type="predicted"/>
<keyword evidence="1" id="KW-0472">Membrane</keyword>
<sequence length="240" mass="28260">MKIDLEQIYTLQFTMGLRYRPMQIRHNIKLLLVALLFFSWVQGDFMNGLPGDLSMFRVDMSLIVILGICFIILNPTKLAIRFQNSQYLLYIFCFQWLILLLIRFFYFSLFYFFQNKVSLTNQTITKAYVLLFVLWIAVFIVCCFRFRKKLRKGDFRKDSALQNKRGNLGLKLSKKAYISIGAFFAFILLSQLIGGVMIYVLFISIAVLCMALSFLGLVIFPEQLFTAYCKFKFKEFHIEE</sequence>
<keyword evidence="1" id="KW-1133">Transmembrane helix</keyword>
<feature type="transmembrane region" description="Helical" evidence="1">
    <location>
        <begin position="127"/>
        <end position="146"/>
    </location>
</feature>
<dbReference type="AlphaFoldDB" id="A0A0H3GCJ2"/>
<organism evidence="2 3">
    <name type="scientific">Listeria monocytogenes serotype 1/2a (strain 10403S)</name>
    <dbReference type="NCBI Taxonomy" id="393133"/>
    <lineage>
        <taxon>Bacteria</taxon>
        <taxon>Bacillati</taxon>
        <taxon>Bacillota</taxon>
        <taxon>Bacilli</taxon>
        <taxon>Bacillales</taxon>
        <taxon>Listeriaceae</taxon>
        <taxon>Listeria</taxon>
    </lineage>
</organism>
<dbReference type="HOGENOM" id="CLU_120428_0_0_9"/>
<reference evidence="3" key="1">
    <citation type="submission" date="2010-04" db="EMBL/GenBank/DDBJ databases">
        <title>The genome sequence of Listeria monocytogenes strain 10403S.</title>
        <authorList>
            <consortium name="The Broad Institute Genome Sequencing Platform"/>
            <consortium name="The Broad Institute Genome Sequencing Center for Infectious Disease."/>
            <person name="Borowsky M."/>
            <person name="Borodovsky M."/>
            <person name="Young S.K."/>
            <person name="Zeng Q."/>
            <person name="Koehrsen M."/>
            <person name="Fitzgerald M."/>
            <person name="Wiedmann M."/>
            <person name="Swaminathan B."/>
            <person name="Lauer P."/>
            <person name="Portnoy D."/>
            <person name="Cossart P."/>
            <person name="Buchrieser C."/>
            <person name="Higgins D."/>
            <person name="Abouelleil A."/>
            <person name="Alvarado L."/>
            <person name="Arachchi H.M."/>
            <person name="Berlin A."/>
            <person name="Borenstein D."/>
            <person name="Brown A."/>
            <person name="Chapman S.B."/>
            <person name="Chen Z."/>
            <person name="Dunbar C.D."/>
            <person name="Engels R."/>
            <person name="Freedman E."/>
            <person name="Gearin G."/>
            <person name="Gellesch M."/>
            <person name="Goldberg J."/>
            <person name="Griggs A."/>
            <person name="Gujja S."/>
            <person name="Heilman E."/>
            <person name="Heiman D."/>
            <person name="Howarth C."/>
            <person name="Jen D."/>
            <person name="Larson L."/>
            <person name="Lui A."/>
            <person name="MacDonald J."/>
            <person name="Mehta T."/>
            <person name="Montmayeur A."/>
            <person name="Neiman D."/>
            <person name="Park D."/>
            <person name="Pearson M."/>
            <person name="Priest M."/>
            <person name="Richards J."/>
            <person name="Roberts A."/>
            <person name="Saif S."/>
            <person name="Shea T."/>
            <person name="Shenoy N."/>
            <person name="Sisk P."/>
            <person name="Stolte C."/>
            <person name="Sykes S."/>
            <person name="Walk T."/>
            <person name="White J."/>
            <person name="Yandava C."/>
            <person name="Haas B."/>
            <person name="Nusbaum C."/>
            <person name="Birren B."/>
        </authorList>
    </citation>
    <scope>NUCLEOTIDE SEQUENCE [LARGE SCALE GENOMIC DNA]</scope>
    <source>
        <strain evidence="3">10403S</strain>
    </source>
</reference>
<feature type="transmembrane region" description="Helical" evidence="1">
    <location>
        <begin position="87"/>
        <end position="107"/>
    </location>
</feature>
<gene>
    <name evidence="2" type="ordered locus">LMRG_02895</name>
</gene>
<feature type="transmembrane region" description="Helical" evidence="1">
    <location>
        <begin position="199"/>
        <end position="220"/>
    </location>
</feature>
<name>A0A0H3GCJ2_LISM4</name>
<dbReference type="KEGG" id="lmt:LMRG_02895"/>
<keyword evidence="1" id="KW-0812">Transmembrane</keyword>
<dbReference type="RefSeq" id="WP_014600360.1">
    <property type="nucleotide sequence ID" value="NC_017544.1"/>
</dbReference>
<evidence type="ECO:0008006" key="4">
    <source>
        <dbReference type="Google" id="ProtNLM"/>
    </source>
</evidence>
<accession>A0A0H3GCJ2</accession>
<dbReference type="Proteomes" id="UP000001288">
    <property type="component" value="Chromosome"/>
</dbReference>
<evidence type="ECO:0000256" key="1">
    <source>
        <dbReference type="SAM" id="Phobius"/>
    </source>
</evidence>
<evidence type="ECO:0000313" key="2">
    <source>
        <dbReference type="EMBL" id="AEO05092.1"/>
    </source>
</evidence>
<evidence type="ECO:0000313" key="3">
    <source>
        <dbReference type="Proteomes" id="UP000001288"/>
    </source>
</evidence>
<feature type="transmembrane region" description="Helical" evidence="1">
    <location>
        <begin position="53"/>
        <end position="75"/>
    </location>
</feature>
<protein>
    <recommendedName>
        <fullName evidence="4">Transmembrane protein</fullName>
    </recommendedName>
</protein>
<dbReference type="EMBL" id="CP002002">
    <property type="protein sequence ID" value="AEO05092.1"/>
    <property type="molecule type" value="Genomic_DNA"/>
</dbReference>